<name>A0ABV7FIC3_9ALTE</name>
<sequence length="56" mass="6287">MAKKTSKRLKKRLRALKQLRREAVLVLVVLHSVASDVEHQYEHADSCSAPTTENSG</sequence>
<gene>
    <name evidence="1" type="ORF">ACFOHL_00115</name>
</gene>
<dbReference type="EMBL" id="JBHRSW010000004">
    <property type="protein sequence ID" value="MFC3120019.1"/>
    <property type="molecule type" value="Genomic_DNA"/>
</dbReference>
<proteinExistence type="predicted"/>
<comment type="caution">
    <text evidence="1">The sequence shown here is derived from an EMBL/GenBank/DDBJ whole genome shotgun (WGS) entry which is preliminary data.</text>
</comment>
<organism evidence="1 2">
    <name type="scientific">Agaribacter flavus</name>
    <dbReference type="NCBI Taxonomy" id="1902781"/>
    <lineage>
        <taxon>Bacteria</taxon>
        <taxon>Pseudomonadati</taxon>
        <taxon>Pseudomonadota</taxon>
        <taxon>Gammaproteobacteria</taxon>
        <taxon>Alteromonadales</taxon>
        <taxon>Alteromonadaceae</taxon>
        <taxon>Agaribacter</taxon>
    </lineage>
</organism>
<dbReference type="Proteomes" id="UP001595478">
    <property type="component" value="Unassembled WGS sequence"/>
</dbReference>
<reference evidence="2" key="1">
    <citation type="journal article" date="2019" name="Int. J. Syst. Evol. Microbiol.">
        <title>The Global Catalogue of Microorganisms (GCM) 10K type strain sequencing project: providing services to taxonomists for standard genome sequencing and annotation.</title>
        <authorList>
            <consortium name="The Broad Institute Genomics Platform"/>
            <consortium name="The Broad Institute Genome Sequencing Center for Infectious Disease"/>
            <person name="Wu L."/>
            <person name="Ma J."/>
        </authorList>
    </citation>
    <scope>NUCLEOTIDE SEQUENCE [LARGE SCALE GENOMIC DNA]</scope>
    <source>
        <strain evidence="2">KCTC 52473</strain>
    </source>
</reference>
<keyword evidence="2" id="KW-1185">Reference proteome</keyword>
<protein>
    <submittedName>
        <fullName evidence="1">Uncharacterized protein</fullName>
    </submittedName>
</protein>
<accession>A0ABV7FIC3</accession>
<dbReference type="RefSeq" id="WP_376918165.1">
    <property type="nucleotide sequence ID" value="NZ_JBHRSW010000004.1"/>
</dbReference>
<evidence type="ECO:0000313" key="2">
    <source>
        <dbReference type="Proteomes" id="UP001595478"/>
    </source>
</evidence>
<evidence type="ECO:0000313" key="1">
    <source>
        <dbReference type="EMBL" id="MFC3120019.1"/>
    </source>
</evidence>